<proteinExistence type="predicted"/>
<accession>A0A0M4SR85</accession>
<sequence length="236" mass="26908">MELEKIIEYIVQEVIKKINSQNLIKELNPKEKILVIINGSTNNLEQIVLELKKISKNYDLSLVFSEAASNIIDENLFSEFHIIKDFSIKNYDAILSKNNIILLPLLTKNTVAKLVVGIRDNAITNLVSKALLLEKKVIAAYDSCIVNNKVPYAKLINSNVEKLKNYGIVFVQAKELADYMLNKKDLEINSLREKNVISANDLKDLYDKKIIITKNTVITTLAKERAEENKIVFEKK</sequence>
<dbReference type="OrthoDB" id="3732621at2"/>
<reference evidence="2 3" key="1">
    <citation type="submission" date="2015-09" db="EMBL/GenBank/DDBJ databases">
        <authorList>
            <person name="Jackson K.R."/>
            <person name="Lunt B.L."/>
            <person name="Fisher J.N.B."/>
            <person name="Gardner A.V."/>
            <person name="Bailey M.E."/>
            <person name="Deus L.M."/>
            <person name="Earl A.S."/>
            <person name="Gibby P.D."/>
            <person name="Hartmann K.A."/>
            <person name="Liu J.E."/>
            <person name="Manci A.M."/>
            <person name="Nielsen D.A."/>
            <person name="Solomon M.B."/>
            <person name="Breakwell D.P."/>
            <person name="Burnett S.H."/>
            <person name="Grose J.H."/>
        </authorList>
    </citation>
    <scope>NUCLEOTIDE SEQUENCE [LARGE SCALE GENOMIC DNA]</scope>
    <source>
        <strain evidence="2 3">KCOM 1279</strain>
    </source>
</reference>
<dbReference type="Gene3D" id="3.40.50.1950">
    <property type="entry name" value="Flavin prenyltransferase-like"/>
    <property type="match status" value="1"/>
</dbReference>
<dbReference type="EMBL" id="CP012713">
    <property type="protein sequence ID" value="ALF18552.1"/>
    <property type="molecule type" value="Genomic_DNA"/>
</dbReference>
<dbReference type="Proteomes" id="UP000063147">
    <property type="component" value="Chromosome"/>
</dbReference>
<protein>
    <submittedName>
        <fullName evidence="2">Flavoprotein</fullName>
    </submittedName>
</protein>
<dbReference type="InterPro" id="IPR003382">
    <property type="entry name" value="Flavoprotein"/>
</dbReference>
<dbReference type="InterPro" id="IPR036551">
    <property type="entry name" value="Flavin_trans-like"/>
</dbReference>
<name>A0A0M4SR85_9FUSO</name>
<evidence type="ECO:0000313" key="2">
    <source>
        <dbReference type="EMBL" id="ALF18552.1"/>
    </source>
</evidence>
<dbReference type="AlphaFoldDB" id="A0A0M4SR85"/>
<feature type="domain" description="Flavoprotein" evidence="1">
    <location>
        <begin position="32"/>
        <end position="191"/>
    </location>
</feature>
<gene>
    <name evidence="2" type="ORF">RN98_10345</name>
</gene>
<organism evidence="2">
    <name type="scientific">Fusobacterium animalis</name>
    <dbReference type="NCBI Taxonomy" id="76859"/>
    <lineage>
        <taxon>Bacteria</taxon>
        <taxon>Fusobacteriati</taxon>
        <taxon>Fusobacteriota</taxon>
        <taxon>Fusobacteriia</taxon>
        <taxon>Fusobacteriales</taxon>
        <taxon>Fusobacteriaceae</taxon>
        <taxon>Fusobacterium</taxon>
    </lineage>
</organism>
<dbReference type="RefSeq" id="WP_060676668.1">
    <property type="nucleotide sequence ID" value="NZ_CP012713.1"/>
</dbReference>
<dbReference type="Pfam" id="PF02441">
    <property type="entry name" value="Flavoprotein"/>
    <property type="match status" value="1"/>
</dbReference>
<evidence type="ECO:0000313" key="3">
    <source>
        <dbReference type="Proteomes" id="UP000063147"/>
    </source>
</evidence>
<evidence type="ECO:0000259" key="1">
    <source>
        <dbReference type="Pfam" id="PF02441"/>
    </source>
</evidence>
<dbReference type="GO" id="GO:0003824">
    <property type="term" value="F:catalytic activity"/>
    <property type="evidence" value="ECO:0007669"/>
    <property type="project" value="InterPro"/>
</dbReference>
<dbReference type="SUPFAM" id="SSF52507">
    <property type="entry name" value="Homo-oligomeric flavin-containing Cys decarboxylases, HFCD"/>
    <property type="match status" value="1"/>
</dbReference>
<dbReference type="PATRIC" id="fig|76859.3.peg.2091"/>